<evidence type="ECO:0000256" key="4">
    <source>
        <dbReference type="ARBA" id="ARBA00022729"/>
    </source>
</evidence>
<evidence type="ECO:0000256" key="6">
    <source>
        <dbReference type="ARBA" id="ARBA00023136"/>
    </source>
</evidence>
<proteinExistence type="predicted"/>
<reference evidence="10" key="1">
    <citation type="journal article" date="2020" name="mSystems">
        <title>Genome- and Community-Level Interaction Insights into Carbon Utilization and Element Cycling Functions of Hydrothermarchaeota in Hydrothermal Sediment.</title>
        <authorList>
            <person name="Zhou Z."/>
            <person name="Liu Y."/>
            <person name="Xu W."/>
            <person name="Pan J."/>
            <person name="Luo Z.H."/>
            <person name="Li M."/>
        </authorList>
    </citation>
    <scope>NUCLEOTIDE SEQUENCE [LARGE SCALE GENOMIC DNA]</scope>
    <source>
        <strain evidence="10">HyVt-577</strain>
    </source>
</reference>
<keyword evidence="5" id="KW-0677">Repeat</keyword>
<evidence type="ECO:0000313" key="10">
    <source>
        <dbReference type="EMBL" id="HGY57126.1"/>
    </source>
</evidence>
<dbReference type="Gene3D" id="3.10.20.310">
    <property type="entry name" value="membrane protein fhac"/>
    <property type="match status" value="5"/>
</dbReference>
<dbReference type="InterPro" id="IPR034746">
    <property type="entry name" value="POTRA"/>
</dbReference>
<name>A0A7V4U328_CALAY</name>
<dbReference type="PIRSF" id="PIRSF006076">
    <property type="entry name" value="OM_assembly_OMP85"/>
    <property type="match status" value="1"/>
</dbReference>
<keyword evidence="6" id="KW-0472">Membrane</keyword>
<evidence type="ECO:0000256" key="1">
    <source>
        <dbReference type="ARBA" id="ARBA00004370"/>
    </source>
</evidence>
<comment type="subcellular location">
    <subcellularLocation>
        <location evidence="1">Membrane</location>
    </subcellularLocation>
</comment>
<evidence type="ECO:0000256" key="3">
    <source>
        <dbReference type="ARBA" id="ARBA00022692"/>
    </source>
</evidence>
<dbReference type="PANTHER" id="PTHR12815">
    <property type="entry name" value="SORTING AND ASSEMBLY MACHINERY SAMM50 PROTEIN FAMILY MEMBER"/>
    <property type="match status" value="1"/>
</dbReference>
<dbReference type="Proteomes" id="UP000885779">
    <property type="component" value="Unassembled WGS sequence"/>
</dbReference>
<dbReference type="InterPro" id="IPR010827">
    <property type="entry name" value="BamA/TamA_POTRA"/>
</dbReference>
<evidence type="ECO:0000256" key="8">
    <source>
        <dbReference type="NCBIfam" id="TIGR03303"/>
    </source>
</evidence>
<dbReference type="InterPro" id="IPR000184">
    <property type="entry name" value="Bac_surfAg_D15"/>
</dbReference>
<protein>
    <recommendedName>
        <fullName evidence="8">Outer membrane protein assembly factor BamA</fullName>
    </recommendedName>
</protein>
<keyword evidence="3" id="KW-0812">Transmembrane</keyword>
<dbReference type="InterPro" id="IPR039910">
    <property type="entry name" value="D15-like"/>
</dbReference>
<dbReference type="PROSITE" id="PS51779">
    <property type="entry name" value="POTRA"/>
    <property type="match status" value="3"/>
</dbReference>
<dbReference type="NCBIfam" id="TIGR03303">
    <property type="entry name" value="OM_YaeT"/>
    <property type="match status" value="1"/>
</dbReference>
<organism evidence="10">
    <name type="scientific">Caldithrix abyssi</name>
    <dbReference type="NCBI Taxonomy" id="187145"/>
    <lineage>
        <taxon>Bacteria</taxon>
        <taxon>Pseudomonadati</taxon>
        <taxon>Calditrichota</taxon>
        <taxon>Calditrichia</taxon>
        <taxon>Calditrichales</taxon>
        <taxon>Calditrichaceae</taxon>
        <taxon>Caldithrix</taxon>
    </lineage>
</organism>
<evidence type="ECO:0000256" key="2">
    <source>
        <dbReference type="ARBA" id="ARBA00022452"/>
    </source>
</evidence>
<dbReference type="GO" id="GO:0009279">
    <property type="term" value="C:cell outer membrane"/>
    <property type="evidence" value="ECO:0007669"/>
    <property type="project" value="UniProtKB-UniRule"/>
</dbReference>
<feature type="domain" description="POTRA" evidence="9">
    <location>
        <begin position="266"/>
        <end position="344"/>
    </location>
</feature>
<keyword evidence="7" id="KW-0998">Cell outer membrane</keyword>
<dbReference type="Pfam" id="PF07244">
    <property type="entry name" value="POTRA"/>
    <property type="match status" value="4"/>
</dbReference>
<dbReference type="EMBL" id="DRQG01000145">
    <property type="protein sequence ID" value="HGY57126.1"/>
    <property type="molecule type" value="Genomic_DNA"/>
</dbReference>
<evidence type="ECO:0000259" key="9">
    <source>
        <dbReference type="PROSITE" id="PS51779"/>
    </source>
</evidence>
<keyword evidence="2" id="KW-1134">Transmembrane beta strand</keyword>
<feature type="domain" description="POTRA" evidence="9">
    <location>
        <begin position="25"/>
        <end position="97"/>
    </location>
</feature>
<dbReference type="InterPro" id="IPR023707">
    <property type="entry name" value="OM_assembly_BamA"/>
</dbReference>
<evidence type="ECO:0000256" key="5">
    <source>
        <dbReference type="ARBA" id="ARBA00022737"/>
    </source>
</evidence>
<dbReference type="PANTHER" id="PTHR12815:SF47">
    <property type="entry name" value="TRANSLOCATION AND ASSEMBLY MODULE SUBUNIT TAMA"/>
    <property type="match status" value="1"/>
</dbReference>
<gene>
    <name evidence="10" type="primary">bamA</name>
    <name evidence="10" type="ORF">ENK44_15565</name>
</gene>
<dbReference type="GO" id="GO:0071709">
    <property type="term" value="P:membrane assembly"/>
    <property type="evidence" value="ECO:0007669"/>
    <property type="project" value="InterPro"/>
</dbReference>
<accession>A0A7V4U328</accession>
<sequence>MRKFVWIFLVLLVPLSLIDAQVQKIKIHSITVEGNTTADAGMVRLNSGLVAGRDITGEDLQKAVKNLWALRIFSDIQIFVTNQSIDGVDLLIKVKEYPRLNEVIITGNDELSEDEIKKELDTYRGMRVSPDKIARMKKNLLKKYHEEGFLLCEVNFDTLSLGKNRVNLQLKINEGAEVQIQAIHFHGNKNFEEDDLKDAMEDTKEDRWWRSADFDPKKYKEDLDKVVQFYKENGFRDAEVLRDSIYYSEDKTGLYIDIWVYEGNKYYFGDITFEGNVIFTDEELLSNLDIEKGDIYDQKKYDEGIRDRLQKMYYNQGYLFAQIQPHEIPVADDTLDVHFKIRENNVVRIKEIVIRGNDKTNEKVIRREFKIHPGDIFNSAKLERSIRDVTILNYFAYANPEVRMIEGDPRHVNLILDVQEKSTDMANMSAGYSQRDGLIGSVGLTFNNFSLARPFSGGDGQRLVFDWQFGRIYRSISLSFTEPWLFNTPTLAGFSIFDTRSGGGFYPWDRHDTGGTLRLGRRLYWPDNYFRGDWIFRYALTSITNIRDPELFAGYAFYGQQGQTKQISLTQIISRDSRNNPEFPSKGSVFSLSTELSGGPFGGDQHFFKSILVAEWFIPLPFGLVLHSLNKYGLIHQLRTNSFILYGEYFYIGGSGLGFAEGLRGYDDGQVGPLTARGSPKGGKTMVKNSLELRFPIAPNPTIFGLLFAEAGNAWAEVSQTNPFELRRSVGAGVRLFMPMIGIIGIDFGYGFDYIDLYGKRKGQWKVHFQFGRF</sequence>
<feature type="domain" description="POTRA" evidence="9">
    <location>
        <begin position="98"/>
        <end position="175"/>
    </location>
</feature>
<comment type="caution">
    <text evidence="10">The sequence shown here is derived from an EMBL/GenBank/DDBJ whole genome shotgun (WGS) entry which is preliminary data.</text>
</comment>
<dbReference type="Gene3D" id="2.40.160.50">
    <property type="entry name" value="membrane protein fhac: a member of the omp85/tpsb transporter family"/>
    <property type="match status" value="1"/>
</dbReference>
<evidence type="ECO:0000256" key="7">
    <source>
        <dbReference type="ARBA" id="ARBA00023237"/>
    </source>
</evidence>
<keyword evidence="4" id="KW-0732">Signal</keyword>
<dbReference type="Pfam" id="PF01103">
    <property type="entry name" value="Omp85"/>
    <property type="match status" value="1"/>
</dbReference>
<dbReference type="AlphaFoldDB" id="A0A7V4U328"/>